<dbReference type="AlphaFoldDB" id="A0A8H3GI09"/>
<feature type="compositionally biased region" description="Polar residues" evidence="10">
    <location>
        <begin position="63"/>
        <end position="87"/>
    </location>
</feature>
<proteinExistence type="predicted"/>
<dbReference type="GO" id="GO:0061630">
    <property type="term" value="F:ubiquitin protein ligase activity"/>
    <property type="evidence" value="ECO:0007669"/>
    <property type="project" value="UniProtKB-EC"/>
</dbReference>
<comment type="caution">
    <text evidence="12">The sequence shown here is derived from an EMBL/GenBank/DDBJ whole genome shotgun (WGS) entry which is preliminary data.</text>
</comment>
<dbReference type="PROSITE" id="PS51873">
    <property type="entry name" value="TRIAD"/>
    <property type="match status" value="1"/>
</dbReference>
<evidence type="ECO:0000256" key="1">
    <source>
        <dbReference type="ARBA" id="ARBA00001798"/>
    </source>
</evidence>
<feature type="compositionally biased region" description="Polar residues" evidence="10">
    <location>
        <begin position="191"/>
        <end position="207"/>
    </location>
</feature>
<sequence>MNSTAAMQHAPPAAFSGYPPTSIPAVGFARVGPGSTASRQQTVPGMHNQSGDSRSYGRENSYRVPNTRATSPPSSRQPYSAFTTASRNDFHNPPRREEPTPSWALGSSDVGSPANSFSKASANAGRRPESTAPYGANTYGSPPNVHTRAPNAQIAAAQAARNLYTATSPPPSQPPGSTVQGSSGTILHPSGTLSLSPPMSTIPNGRSPSPLRQFETAAGTTSRTAQPAQEFARKNNGSPEFHQGMIIDSSSDPYPRHDGRTAAIPPQPSILPASSVVPIEVVQIPSNPAGEIQMCVVCFEQGTGVRFAARSPTAMCQHGATVCVSCLEQHILIAIHKSRAVNIRCPHEGCGKMLEYQDVYCSVRDWGMLGYYEQLLIRREMGNTEQFVWCKNPVCTSGQVHKPGPAQPIVVCNTCRQKSCYIHDRPWHEGVTCEEYDIKLRKYEEQDRATRTYLVKNTKSCPKCKRKIERNGGCDHMTCQRPGGCGHEL</sequence>
<accession>A0A8H3GI09</accession>
<dbReference type="Pfam" id="PF01485">
    <property type="entry name" value="IBR"/>
    <property type="match status" value="1"/>
</dbReference>
<dbReference type="CDD" id="cd20336">
    <property type="entry name" value="Rcat_RBR"/>
    <property type="match status" value="1"/>
</dbReference>
<dbReference type="InterPro" id="IPR013083">
    <property type="entry name" value="Znf_RING/FYVE/PHD"/>
</dbReference>
<keyword evidence="8" id="KW-0833">Ubl conjugation pathway</keyword>
<dbReference type="EC" id="2.3.2.31" evidence="3"/>
<keyword evidence="5" id="KW-0479">Metal-binding</keyword>
<evidence type="ECO:0000256" key="10">
    <source>
        <dbReference type="SAM" id="MobiDB-lite"/>
    </source>
</evidence>
<keyword evidence="9" id="KW-0862">Zinc</keyword>
<comment type="catalytic activity">
    <reaction evidence="1">
        <text>[E2 ubiquitin-conjugating enzyme]-S-ubiquitinyl-L-cysteine + [acceptor protein]-L-lysine = [E2 ubiquitin-conjugating enzyme]-L-cysteine + [acceptor protein]-N(6)-ubiquitinyl-L-lysine.</text>
        <dbReference type="EC" id="2.3.2.31"/>
    </reaction>
</comment>
<dbReference type="Proteomes" id="UP000663853">
    <property type="component" value="Unassembled WGS sequence"/>
</dbReference>
<dbReference type="CDD" id="cd20335">
    <property type="entry name" value="BRcat_RBR"/>
    <property type="match status" value="1"/>
</dbReference>
<feature type="compositionally biased region" description="Basic and acidic residues" evidence="10">
    <location>
        <begin position="88"/>
        <end position="99"/>
    </location>
</feature>
<dbReference type="Gene3D" id="1.20.120.1750">
    <property type="match status" value="1"/>
</dbReference>
<evidence type="ECO:0000313" key="12">
    <source>
        <dbReference type="EMBL" id="CAE6449965.1"/>
    </source>
</evidence>
<reference evidence="12" key="1">
    <citation type="submission" date="2021-01" db="EMBL/GenBank/DDBJ databases">
        <authorList>
            <person name="Kaushik A."/>
        </authorList>
    </citation>
    <scope>NUCLEOTIDE SEQUENCE</scope>
    <source>
        <strain evidence="12">AG6-10EEA</strain>
    </source>
</reference>
<evidence type="ECO:0000256" key="4">
    <source>
        <dbReference type="ARBA" id="ARBA00022679"/>
    </source>
</evidence>
<keyword evidence="7" id="KW-0863">Zinc-finger</keyword>
<feature type="compositionally biased region" description="Low complexity" evidence="10">
    <location>
        <begin position="175"/>
        <end position="185"/>
    </location>
</feature>
<dbReference type="GO" id="GO:0008270">
    <property type="term" value="F:zinc ion binding"/>
    <property type="evidence" value="ECO:0007669"/>
    <property type="project" value="UniProtKB-KW"/>
</dbReference>
<gene>
    <name evidence="12" type="ORF">RDB_LOCUS48578</name>
</gene>
<feature type="region of interest" description="Disordered" evidence="10">
    <location>
        <begin position="1"/>
        <end position="144"/>
    </location>
</feature>
<evidence type="ECO:0000256" key="9">
    <source>
        <dbReference type="ARBA" id="ARBA00022833"/>
    </source>
</evidence>
<evidence type="ECO:0000256" key="2">
    <source>
        <dbReference type="ARBA" id="ARBA00004906"/>
    </source>
</evidence>
<evidence type="ECO:0000259" key="11">
    <source>
        <dbReference type="PROSITE" id="PS51873"/>
    </source>
</evidence>
<evidence type="ECO:0000256" key="5">
    <source>
        <dbReference type="ARBA" id="ARBA00022723"/>
    </source>
</evidence>
<dbReference type="Gene3D" id="3.30.40.10">
    <property type="entry name" value="Zinc/RING finger domain, C3HC4 (zinc finger)"/>
    <property type="match status" value="1"/>
</dbReference>
<feature type="compositionally biased region" description="Polar residues" evidence="10">
    <location>
        <begin position="35"/>
        <end position="53"/>
    </location>
</feature>
<protein>
    <recommendedName>
        <fullName evidence="3">RBR-type E3 ubiquitin transferase</fullName>
        <ecNumber evidence="3">2.3.2.31</ecNumber>
    </recommendedName>
</protein>
<dbReference type="Pfam" id="PF22605">
    <property type="entry name" value="IBR_2"/>
    <property type="match status" value="1"/>
</dbReference>
<feature type="domain" description="RING-type" evidence="11">
    <location>
        <begin position="291"/>
        <end position="489"/>
    </location>
</feature>
<dbReference type="GO" id="GO:0016567">
    <property type="term" value="P:protein ubiquitination"/>
    <property type="evidence" value="ECO:0007669"/>
    <property type="project" value="InterPro"/>
</dbReference>
<dbReference type="InterPro" id="IPR002867">
    <property type="entry name" value="IBR_dom"/>
</dbReference>
<dbReference type="SMART" id="SM00647">
    <property type="entry name" value="IBR"/>
    <property type="match status" value="1"/>
</dbReference>
<feature type="compositionally biased region" description="Polar residues" evidence="10">
    <location>
        <begin position="109"/>
        <end position="121"/>
    </location>
</feature>
<keyword evidence="6" id="KW-0677">Repeat</keyword>
<evidence type="ECO:0000256" key="8">
    <source>
        <dbReference type="ARBA" id="ARBA00022786"/>
    </source>
</evidence>
<comment type="pathway">
    <text evidence="2">Protein modification; protein ubiquitination.</text>
</comment>
<feature type="region of interest" description="Disordered" evidence="10">
    <location>
        <begin position="165"/>
        <end position="213"/>
    </location>
</feature>
<keyword evidence="4" id="KW-0808">Transferase</keyword>
<evidence type="ECO:0000256" key="7">
    <source>
        <dbReference type="ARBA" id="ARBA00022771"/>
    </source>
</evidence>
<dbReference type="InterPro" id="IPR054694">
    <property type="entry name" value="Parkin-like_IBR"/>
</dbReference>
<dbReference type="InterPro" id="IPR044066">
    <property type="entry name" value="TRIAD_supradom"/>
</dbReference>
<name>A0A8H3GI09_9AGAM</name>
<dbReference type="PANTHER" id="PTHR11685">
    <property type="entry name" value="RBR FAMILY RING FINGER AND IBR DOMAIN-CONTAINING"/>
    <property type="match status" value="1"/>
</dbReference>
<organism evidence="12 13">
    <name type="scientific">Rhizoctonia solani</name>
    <dbReference type="NCBI Taxonomy" id="456999"/>
    <lineage>
        <taxon>Eukaryota</taxon>
        <taxon>Fungi</taxon>
        <taxon>Dikarya</taxon>
        <taxon>Basidiomycota</taxon>
        <taxon>Agaricomycotina</taxon>
        <taxon>Agaricomycetes</taxon>
        <taxon>Cantharellales</taxon>
        <taxon>Ceratobasidiaceae</taxon>
        <taxon>Rhizoctonia</taxon>
    </lineage>
</organism>
<dbReference type="EMBL" id="CAJMXA010001046">
    <property type="protein sequence ID" value="CAE6449965.1"/>
    <property type="molecule type" value="Genomic_DNA"/>
</dbReference>
<evidence type="ECO:0000256" key="3">
    <source>
        <dbReference type="ARBA" id="ARBA00012251"/>
    </source>
</evidence>
<dbReference type="SUPFAM" id="SSF57850">
    <property type="entry name" value="RING/U-box"/>
    <property type="match status" value="3"/>
</dbReference>
<dbReference type="InterPro" id="IPR031127">
    <property type="entry name" value="E3_UB_ligase_RBR"/>
</dbReference>
<evidence type="ECO:0000313" key="13">
    <source>
        <dbReference type="Proteomes" id="UP000663853"/>
    </source>
</evidence>
<evidence type="ECO:0000256" key="6">
    <source>
        <dbReference type="ARBA" id="ARBA00022737"/>
    </source>
</evidence>